<protein>
    <submittedName>
        <fullName evidence="3">Type II toxin-antitoxin system RelB/DinJ family antitoxin</fullName>
    </submittedName>
</protein>
<dbReference type="RefSeq" id="WP_376941921.1">
    <property type="nucleotide sequence ID" value="NZ_CP171449.1"/>
</dbReference>
<evidence type="ECO:0000256" key="1">
    <source>
        <dbReference type="ARBA" id="ARBA00010562"/>
    </source>
</evidence>
<dbReference type="PANTHER" id="PTHR38781:SF1">
    <property type="entry name" value="ANTITOXIN DINJ-RELATED"/>
    <property type="match status" value="1"/>
</dbReference>
<dbReference type="PANTHER" id="PTHR38781">
    <property type="entry name" value="ANTITOXIN DINJ-RELATED"/>
    <property type="match status" value="1"/>
</dbReference>
<dbReference type="InterPro" id="IPR013321">
    <property type="entry name" value="Arc_rbn_hlx_hlx"/>
</dbReference>
<dbReference type="NCBIfam" id="TIGR02384">
    <property type="entry name" value="RelB_DinJ"/>
    <property type="match status" value="1"/>
</dbReference>
<keyword evidence="2" id="KW-1277">Toxin-antitoxin system</keyword>
<dbReference type="Gene3D" id="1.10.1220.10">
    <property type="entry name" value="Met repressor-like"/>
    <property type="match status" value="1"/>
</dbReference>
<comment type="caution">
    <text evidence="3">The sequence shown here is derived from an EMBL/GenBank/DDBJ whole genome shotgun (WGS) entry which is preliminary data.</text>
</comment>
<name>A0ABV6SF82_AZOPA</name>
<evidence type="ECO:0000313" key="3">
    <source>
        <dbReference type="EMBL" id="MFC0708192.1"/>
    </source>
</evidence>
<dbReference type="Pfam" id="PF04221">
    <property type="entry name" value="RelB"/>
    <property type="match status" value="1"/>
</dbReference>
<gene>
    <name evidence="3" type="ORF">ACFFGX_00725</name>
</gene>
<proteinExistence type="inferred from homology"/>
<organism evidence="3 4">
    <name type="scientific">Azorhizophilus paspali</name>
    <name type="common">Azotobacter paspali</name>
    <dbReference type="NCBI Taxonomy" id="69963"/>
    <lineage>
        <taxon>Bacteria</taxon>
        <taxon>Pseudomonadati</taxon>
        <taxon>Pseudomonadota</taxon>
        <taxon>Gammaproteobacteria</taxon>
        <taxon>Pseudomonadales</taxon>
        <taxon>Pseudomonadaceae</taxon>
        <taxon>Azorhizophilus</taxon>
    </lineage>
</organism>
<dbReference type="EMBL" id="JBHLSS010000003">
    <property type="protein sequence ID" value="MFC0708192.1"/>
    <property type="molecule type" value="Genomic_DNA"/>
</dbReference>
<reference evidence="3 4" key="1">
    <citation type="submission" date="2024-09" db="EMBL/GenBank/DDBJ databases">
        <authorList>
            <person name="Sun Q."/>
            <person name="Mori K."/>
        </authorList>
    </citation>
    <scope>NUCLEOTIDE SEQUENCE [LARGE SCALE GENOMIC DNA]</scope>
    <source>
        <strain evidence="3 4">NCAIM B.01794</strain>
    </source>
</reference>
<comment type="similarity">
    <text evidence="1">Belongs to the RelB/DinJ antitoxin family.</text>
</comment>
<evidence type="ECO:0000256" key="2">
    <source>
        <dbReference type="ARBA" id="ARBA00022649"/>
    </source>
</evidence>
<dbReference type="InterPro" id="IPR007337">
    <property type="entry name" value="RelB/DinJ"/>
</dbReference>
<dbReference type="InterPro" id="IPR026262">
    <property type="entry name" value="DinJ"/>
</dbReference>
<keyword evidence="4" id="KW-1185">Reference proteome</keyword>
<evidence type="ECO:0000313" key="4">
    <source>
        <dbReference type="Proteomes" id="UP001589891"/>
    </source>
</evidence>
<dbReference type="Proteomes" id="UP001589891">
    <property type="component" value="Unassembled WGS sequence"/>
</dbReference>
<dbReference type="PIRSF" id="PIRSF003108">
    <property type="entry name" value="DinJ"/>
    <property type="match status" value="1"/>
</dbReference>
<accession>A0ABV6SF82</accession>
<sequence>MATETTVRARIDERIKNEATVVLESMGLTMSDAIKLMLVRIAEEGRLPFAPLEPSLETIAAARAAREGSLEIVTLDELRAAIRAED</sequence>